<dbReference type="AlphaFoldDB" id="A0AA41VCU5"/>
<feature type="transmembrane region" description="Helical" evidence="2">
    <location>
        <begin position="85"/>
        <end position="105"/>
    </location>
</feature>
<organism evidence="3 4">
    <name type="scientific">Papaver nudicaule</name>
    <name type="common">Iceland poppy</name>
    <dbReference type="NCBI Taxonomy" id="74823"/>
    <lineage>
        <taxon>Eukaryota</taxon>
        <taxon>Viridiplantae</taxon>
        <taxon>Streptophyta</taxon>
        <taxon>Embryophyta</taxon>
        <taxon>Tracheophyta</taxon>
        <taxon>Spermatophyta</taxon>
        <taxon>Magnoliopsida</taxon>
        <taxon>Ranunculales</taxon>
        <taxon>Papaveraceae</taxon>
        <taxon>Papaveroideae</taxon>
        <taxon>Papaver</taxon>
    </lineage>
</organism>
<keyword evidence="4" id="KW-1185">Reference proteome</keyword>
<evidence type="ECO:0000313" key="3">
    <source>
        <dbReference type="EMBL" id="MCL7038912.1"/>
    </source>
</evidence>
<dbReference type="SUPFAM" id="SSF103473">
    <property type="entry name" value="MFS general substrate transporter"/>
    <property type="match status" value="1"/>
</dbReference>
<dbReference type="InterPro" id="IPR036259">
    <property type="entry name" value="MFS_trans_sf"/>
</dbReference>
<feature type="transmembrane region" description="Helical" evidence="2">
    <location>
        <begin position="364"/>
        <end position="384"/>
    </location>
</feature>
<protein>
    <submittedName>
        <fullName evidence="3">Uncharacterized protein</fullName>
    </submittedName>
</protein>
<sequence>MEATQAESTKKEAAKVTNDNTSNSTSRRNSSVITNKMIRLFLYLFNIPKACYLVESVIISLSVVEYGVLVLLMQYLTSVFKYSDVRAAVTVSIFYFVSGILAIFAELCKLRVGCYFMVQVNSISYIVALGVLLKVLKHLKTLQGSPDRKSLQALHGALFLLAVGRGIFFSTCTKDFVGAQMKKARGVSNEDNDKRDDIRSETSTIRAKIVGFENRVDCSENHPKAENTKAALGSSNQQSGIARSTSSLRCAGPICFTFLMYGIVYSTGETFFQDQAGSVDTSSAGYLKVSVMNLQIIAKTTRFFINHLVSHVLSRSTRTGTQATLIQMGLGMLFAIVTCSVAQYTEVVRLAATVGLSPDKKPDIGVHLFIPQFIALGFVTGCAGKGLEAFLENEYSNWIKTYATTITEVLTGLGFLLNAVFVLILRPLTEKLRGRSWFSTETPNKSRVDLYFHTLAVMCVLNFIPLYALASTCYYRKIKIGKFLLEGM</sequence>
<evidence type="ECO:0000256" key="2">
    <source>
        <dbReference type="SAM" id="Phobius"/>
    </source>
</evidence>
<keyword evidence="2" id="KW-0812">Transmembrane</keyword>
<dbReference type="EMBL" id="JAJJMA010195423">
    <property type="protein sequence ID" value="MCL7038912.1"/>
    <property type="molecule type" value="Genomic_DNA"/>
</dbReference>
<feature type="region of interest" description="Disordered" evidence="1">
    <location>
        <begin position="1"/>
        <end position="28"/>
    </location>
</feature>
<feature type="transmembrane region" description="Helical" evidence="2">
    <location>
        <begin position="405"/>
        <end position="425"/>
    </location>
</feature>
<name>A0AA41VCU5_PAPNU</name>
<feature type="transmembrane region" description="Helical" evidence="2">
    <location>
        <begin position="153"/>
        <end position="173"/>
    </location>
</feature>
<feature type="transmembrane region" description="Helical" evidence="2">
    <location>
        <begin position="325"/>
        <end position="344"/>
    </location>
</feature>
<feature type="transmembrane region" description="Helical" evidence="2">
    <location>
        <begin position="112"/>
        <end position="133"/>
    </location>
</feature>
<comment type="caution">
    <text evidence="3">The sequence shown here is derived from an EMBL/GenBank/DDBJ whole genome shotgun (WGS) entry which is preliminary data.</text>
</comment>
<feature type="transmembrane region" description="Helical" evidence="2">
    <location>
        <begin position="50"/>
        <end position="73"/>
    </location>
</feature>
<feature type="compositionally biased region" description="Low complexity" evidence="1">
    <location>
        <begin position="16"/>
        <end position="28"/>
    </location>
</feature>
<feature type="transmembrane region" description="Helical" evidence="2">
    <location>
        <begin position="450"/>
        <end position="470"/>
    </location>
</feature>
<gene>
    <name evidence="3" type="ORF">MKW94_003611</name>
</gene>
<reference evidence="3" key="1">
    <citation type="submission" date="2022-03" db="EMBL/GenBank/DDBJ databases">
        <title>A functionally conserved STORR gene fusion in Papaver species that diverged 16.8 million years ago.</title>
        <authorList>
            <person name="Catania T."/>
        </authorList>
    </citation>
    <scope>NUCLEOTIDE SEQUENCE</scope>
    <source>
        <strain evidence="3">S-191538</strain>
    </source>
</reference>
<evidence type="ECO:0000313" key="4">
    <source>
        <dbReference type="Proteomes" id="UP001177140"/>
    </source>
</evidence>
<evidence type="ECO:0000256" key="1">
    <source>
        <dbReference type="SAM" id="MobiDB-lite"/>
    </source>
</evidence>
<keyword evidence="2" id="KW-1133">Transmembrane helix</keyword>
<dbReference type="Proteomes" id="UP001177140">
    <property type="component" value="Unassembled WGS sequence"/>
</dbReference>
<proteinExistence type="predicted"/>
<accession>A0AA41VCU5</accession>
<dbReference type="PANTHER" id="PTHR11654">
    <property type="entry name" value="OLIGOPEPTIDE TRANSPORTER-RELATED"/>
    <property type="match status" value="1"/>
</dbReference>
<keyword evidence="2" id="KW-0472">Membrane</keyword>
<dbReference type="Gene3D" id="1.20.1250.20">
    <property type="entry name" value="MFS general substrate transporter like domains"/>
    <property type="match status" value="2"/>
</dbReference>